<name>A0A183G371_HELPZ</name>
<evidence type="ECO:0000313" key="2">
    <source>
        <dbReference type="WBParaSite" id="HPBE_0001583001-mRNA-1"/>
    </source>
</evidence>
<proteinExistence type="predicted"/>
<organism evidence="1 2">
    <name type="scientific">Heligmosomoides polygyrus</name>
    <name type="common">Parasitic roundworm</name>
    <dbReference type="NCBI Taxonomy" id="6339"/>
    <lineage>
        <taxon>Eukaryota</taxon>
        <taxon>Metazoa</taxon>
        <taxon>Ecdysozoa</taxon>
        <taxon>Nematoda</taxon>
        <taxon>Chromadorea</taxon>
        <taxon>Rhabditida</taxon>
        <taxon>Rhabditina</taxon>
        <taxon>Rhabditomorpha</taxon>
        <taxon>Strongyloidea</taxon>
        <taxon>Heligmosomidae</taxon>
        <taxon>Heligmosomoides</taxon>
    </lineage>
</organism>
<dbReference type="PANTHER" id="PTHR34228:SF6">
    <property type="entry name" value="PHOSPHOLIPASE A2"/>
    <property type="match status" value="1"/>
</dbReference>
<dbReference type="SUPFAM" id="SSF48619">
    <property type="entry name" value="Phospholipase A2, PLA2"/>
    <property type="match status" value="1"/>
</dbReference>
<dbReference type="GO" id="GO:0050482">
    <property type="term" value="P:arachidonate secretion"/>
    <property type="evidence" value="ECO:0007669"/>
    <property type="project" value="InterPro"/>
</dbReference>
<sequence>LCGSSSTTSLSFSSSTSLLNHCCALHDNCYDLQMGRESCDKNFCDCLKRATASGSCLATEIKCHAYYDAASYREPPDFVKVIPSIDGIEKDIEYIYQECPKIMCEPSS</sequence>
<reference evidence="2" key="1">
    <citation type="submission" date="2019-09" db="UniProtKB">
        <authorList>
            <consortium name="WormBaseParasite"/>
        </authorList>
    </citation>
    <scope>IDENTIFICATION</scope>
</reference>
<dbReference type="InterPro" id="IPR036444">
    <property type="entry name" value="PLipase_A2_dom_sf"/>
</dbReference>
<dbReference type="GO" id="GO:0004623">
    <property type="term" value="F:phospholipase A2 activity"/>
    <property type="evidence" value="ECO:0007669"/>
    <property type="project" value="InterPro"/>
</dbReference>
<protein>
    <submittedName>
        <fullName evidence="2">Phospholipase A2</fullName>
    </submittedName>
</protein>
<dbReference type="PANTHER" id="PTHR34228">
    <property type="entry name" value="PROTEIN CBG09474-RELATED"/>
    <property type="match status" value="1"/>
</dbReference>
<evidence type="ECO:0000313" key="1">
    <source>
        <dbReference type="Proteomes" id="UP000050761"/>
    </source>
</evidence>
<dbReference type="InterPro" id="IPR053322">
    <property type="entry name" value="PLA2-like"/>
</dbReference>
<dbReference type="WBParaSite" id="HPBE_0001583001-mRNA-1">
    <property type="protein sequence ID" value="HPBE_0001583001-mRNA-1"/>
    <property type="gene ID" value="HPBE_0001583001"/>
</dbReference>
<dbReference type="Proteomes" id="UP000050761">
    <property type="component" value="Unassembled WGS sequence"/>
</dbReference>
<dbReference type="GO" id="GO:0006644">
    <property type="term" value="P:phospholipid metabolic process"/>
    <property type="evidence" value="ECO:0007669"/>
    <property type="project" value="InterPro"/>
</dbReference>
<dbReference type="AlphaFoldDB" id="A0A183G371"/>
<keyword evidence="1" id="KW-1185">Reference proteome</keyword>
<accession>A0A183G371</accession>